<protein>
    <submittedName>
        <fullName evidence="1">Uncharacterized protein</fullName>
    </submittedName>
</protein>
<organism evidence="1 2">
    <name type="scientific">Mycolicibacillus trivialis</name>
    <dbReference type="NCBI Taxonomy" id="1798"/>
    <lineage>
        <taxon>Bacteria</taxon>
        <taxon>Bacillati</taxon>
        <taxon>Actinomycetota</taxon>
        <taxon>Actinomycetes</taxon>
        <taxon>Mycobacteriales</taxon>
        <taxon>Mycobacteriaceae</taxon>
        <taxon>Mycolicibacillus</taxon>
    </lineage>
</organism>
<dbReference type="STRING" id="1798.AWC30_06965"/>
<dbReference type="AlphaFoldDB" id="A0A1X2ELU6"/>
<dbReference type="EMBL" id="LQPZ01000016">
    <property type="protein sequence ID" value="ORX06141.1"/>
    <property type="molecule type" value="Genomic_DNA"/>
</dbReference>
<evidence type="ECO:0000313" key="1">
    <source>
        <dbReference type="EMBL" id="ORX06141.1"/>
    </source>
</evidence>
<accession>A0A1X2ELU6</accession>
<gene>
    <name evidence="1" type="ORF">AWC30_06965</name>
</gene>
<name>A0A1X2ELU6_9MYCO</name>
<reference evidence="1 2" key="1">
    <citation type="submission" date="2016-01" db="EMBL/GenBank/DDBJ databases">
        <title>The new phylogeny of the genus Mycobacterium.</title>
        <authorList>
            <person name="Tarcisio F."/>
            <person name="Conor M."/>
            <person name="Antonella G."/>
            <person name="Elisabetta G."/>
            <person name="Giulia F.S."/>
            <person name="Sara T."/>
            <person name="Anna F."/>
            <person name="Clotilde B."/>
            <person name="Roberto B."/>
            <person name="Veronica D.S."/>
            <person name="Fabio R."/>
            <person name="Monica P."/>
            <person name="Olivier J."/>
            <person name="Enrico T."/>
            <person name="Nicola S."/>
        </authorList>
    </citation>
    <scope>NUCLEOTIDE SEQUENCE [LARGE SCALE GENOMIC DNA]</scope>
    <source>
        <strain evidence="1 2">DSM 44153</strain>
    </source>
</reference>
<dbReference type="Proteomes" id="UP000193090">
    <property type="component" value="Unassembled WGS sequence"/>
</dbReference>
<proteinExistence type="predicted"/>
<sequence length="62" mass="7419">MSFKVHLDQKDSLAEKFKNHDDYEFLRGGVLCVHRQNGKRIYYAPDHWRYVEADDDHPPRSS</sequence>
<evidence type="ECO:0000313" key="2">
    <source>
        <dbReference type="Proteomes" id="UP000193090"/>
    </source>
</evidence>
<comment type="caution">
    <text evidence="1">The sequence shown here is derived from an EMBL/GenBank/DDBJ whole genome shotgun (WGS) entry which is preliminary data.</text>
</comment>
<dbReference type="OrthoDB" id="4733109at2"/>
<keyword evidence="2" id="KW-1185">Reference proteome</keyword>
<dbReference type="RefSeq" id="WP_085109412.1">
    <property type="nucleotide sequence ID" value="NZ_JACKSN010000054.1"/>
</dbReference>